<feature type="region of interest" description="Disordered" evidence="1">
    <location>
        <begin position="1"/>
        <end position="25"/>
    </location>
</feature>
<feature type="domain" description="Reverse transcriptase" evidence="2">
    <location>
        <begin position="176"/>
        <end position="410"/>
    </location>
</feature>
<dbReference type="OMA" id="IRCISEK"/>
<dbReference type="InterPro" id="IPR000477">
    <property type="entry name" value="RT_dom"/>
</dbReference>
<feature type="compositionally biased region" description="Basic and acidic residues" evidence="1">
    <location>
        <begin position="1"/>
        <end position="11"/>
    </location>
</feature>
<evidence type="ECO:0000259" key="2">
    <source>
        <dbReference type="PROSITE" id="PS50878"/>
    </source>
</evidence>
<proteinExistence type="predicted"/>
<reference evidence="3" key="3">
    <citation type="submission" date="2025-09" db="UniProtKB">
        <authorList>
            <consortium name="Ensembl"/>
        </authorList>
    </citation>
    <scope>IDENTIFICATION</scope>
</reference>
<dbReference type="InParanoid" id="W5NKK8"/>
<organism evidence="3 4">
    <name type="scientific">Lepisosteus oculatus</name>
    <name type="common">Spotted gar</name>
    <dbReference type="NCBI Taxonomy" id="7918"/>
    <lineage>
        <taxon>Eukaryota</taxon>
        <taxon>Metazoa</taxon>
        <taxon>Chordata</taxon>
        <taxon>Craniata</taxon>
        <taxon>Vertebrata</taxon>
        <taxon>Euteleostomi</taxon>
        <taxon>Actinopterygii</taxon>
        <taxon>Neopterygii</taxon>
        <taxon>Holostei</taxon>
        <taxon>Semionotiformes</taxon>
        <taxon>Lepisosteidae</taxon>
        <taxon>Lepisosteus</taxon>
    </lineage>
</organism>
<keyword evidence="4" id="KW-1185">Reference proteome</keyword>
<dbReference type="InterPro" id="IPR043502">
    <property type="entry name" value="DNA/RNA_pol_sf"/>
</dbReference>
<evidence type="ECO:0000256" key="1">
    <source>
        <dbReference type="SAM" id="MobiDB-lite"/>
    </source>
</evidence>
<evidence type="ECO:0000313" key="3">
    <source>
        <dbReference type="Ensembl" id="ENSLOCP00000021167.1"/>
    </source>
</evidence>
<evidence type="ECO:0000313" key="4">
    <source>
        <dbReference type="Proteomes" id="UP000018468"/>
    </source>
</evidence>
<dbReference type="eggNOG" id="KOG1075">
    <property type="taxonomic scope" value="Eukaryota"/>
</dbReference>
<feature type="region of interest" description="Disordered" evidence="1">
    <location>
        <begin position="110"/>
        <end position="131"/>
    </location>
</feature>
<sequence>VAIRERNEARKKMLQRPTRTSTAEFSRKRTLAKRLCRYRKREWQNRMLQETEELYRNKETRKVYQKITENKNGFQPRLAMCVDKEGNLIGDGRKILERWAEYFEELLNDAGEMDETGEEEEADEDTTERESCWNPPTVFEFKEAIRNMKNNKAPEEDAITAEMLKYDEEELADTSYKIISIILGEKWSITLVCPIHKKGSKLDCLNYCRISLLNVAYKVFPKVLASRLEAHAEQVLGHTQCGFRCNQSTTDHIFTIRCISEKCYEYNIDVHKLFIDNKRAYDSVDRAYLYQTLGQLGVAWQLIRLVKMTMTKVKVQNQESHEFQVRQGLRQGHALSSLLVNLVLESVKRNIDINKGGTLLNRGPYLAYVDDIDLLGRNIWTLKENFIQLEEALTRTGLTINMAKIKYMVM</sequence>
<dbReference type="SUPFAM" id="SSF56672">
    <property type="entry name" value="DNA/RNA polymerases"/>
    <property type="match status" value="1"/>
</dbReference>
<dbReference type="PROSITE" id="PS50878">
    <property type="entry name" value="RT_POL"/>
    <property type="match status" value="1"/>
</dbReference>
<reference evidence="3" key="2">
    <citation type="submission" date="2025-08" db="UniProtKB">
        <authorList>
            <consortium name="Ensembl"/>
        </authorList>
    </citation>
    <scope>IDENTIFICATION</scope>
</reference>
<dbReference type="Pfam" id="PF00078">
    <property type="entry name" value="RVT_1"/>
    <property type="match status" value="1"/>
</dbReference>
<dbReference type="GeneTree" id="ENSGT00940000170074"/>
<feature type="compositionally biased region" description="Acidic residues" evidence="1">
    <location>
        <begin position="110"/>
        <end position="127"/>
    </location>
</feature>
<protein>
    <recommendedName>
        <fullName evidence="2">Reverse transcriptase domain-containing protein</fullName>
    </recommendedName>
</protein>
<name>W5NKK8_LEPOC</name>
<dbReference type="PANTHER" id="PTHR19446">
    <property type="entry name" value="REVERSE TRANSCRIPTASES"/>
    <property type="match status" value="1"/>
</dbReference>
<dbReference type="CDD" id="cd01650">
    <property type="entry name" value="RT_nLTR_like"/>
    <property type="match status" value="1"/>
</dbReference>
<dbReference type="HOGENOM" id="CLU_000680_32_6_1"/>
<dbReference type="Ensembl" id="ENSLOCT00000021203.1">
    <property type="protein sequence ID" value="ENSLOCP00000021167.1"/>
    <property type="gene ID" value="ENSLOCG00000017128.1"/>
</dbReference>
<dbReference type="AlphaFoldDB" id="W5NKK8"/>
<dbReference type="EMBL" id="AHAT01026721">
    <property type="status" value="NOT_ANNOTATED_CDS"/>
    <property type="molecule type" value="Genomic_DNA"/>
</dbReference>
<accession>W5NKK8</accession>
<dbReference type="STRING" id="7918.ENSLOCP00000021167"/>
<reference evidence="4" key="1">
    <citation type="submission" date="2011-12" db="EMBL/GenBank/DDBJ databases">
        <title>The Draft Genome of Lepisosteus oculatus.</title>
        <authorList>
            <consortium name="The Broad Institute Genome Assembly &amp; Analysis Group"/>
            <consortium name="Computational R&amp;D Group"/>
            <consortium name="and Sequencing Platform"/>
            <person name="Di Palma F."/>
            <person name="Alfoldi J."/>
            <person name="Johnson J."/>
            <person name="Berlin A."/>
            <person name="Gnerre S."/>
            <person name="Jaffe D."/>
            <person name="MacCallum I."/>
            <person name="Young S."/>
            <person name="Walker B.J."/>
            <person name="Lander E.S."/>
            <person name="Lindblad-Toh K."/>
        </authorList>
    </citation>
    <scope>NUCLEOTIDE SEQUENCE [LARGE SCALE GENOMIC DNA]</scope>
</reference>
<dbReference type="Proteomes" id="UP000018468">
    <property type="component" value="Linkage group LG1"/>
</dbReference>